<dbReference type="SUPFAM" id="SSF82866">
    <property type="entry name" value="Multidrug efflux transporter AcrB transmembrane domain"/>
    <property type="match status" value="2"/>
</dbReference>
<dbReference type="Gene3D" id="3.30.70.1430">
    <property type="entry name" value="Multidrug efflux transporter AcrB pore domain"/>
    <property type="match status" value="2"/>
</dbReference>
<dbReference type="SUPFAM" id="SSF82693">
    <property type="entry name" value="Multidrug efflux transporter AcrB pore domain, PN1, PN2, PC1 and PC2 subdomains"/>
    <property type="match status" value="3"/>
</dbReference>
<evidence type="ECO:0000256" key="3">
    <source>
        <dbReference type="ARBA" id="ARBA00022475"/>
    </source>
</evidence>
<dbReference type="Gene3D" id="3.30.2090.10">
    <property type="entry name" value="Multidrug efflux transporter AcrB TolC docking domain, DN and DC subdomains"/>
    <property type="match status" value="2"/>
</dbReference>
<feature type="transmembrane region" description="Helical" evidence="8">
    <location>
        <begin position="336"/>
        <end position="353"/>
    </location>
</feature>
<dbReference type="AlphaFoldDB" id="A0AB74UMV5"/>
<protein>
    <submittedName>
        <fullName evidence="9">Efflux RND transporter permease subunit</fullName>
    </submittedName>
</protein>
<dbReference type="GO" id="GO:0042910">
    <property type="term" value="F:xenobiotic transmembrane transporter activity"/>
    <property type="evidence" value="ECO:0007669"/>
    <property type="project" value="TreeGrafter"/>
</dbReference>
<dbReference type="Gene3D" id="3.30.70.1440">
    <property type="entry name" value="Multidrug efflux transporter AcrB pore domain"/>
    <property type="match status" value="1"/>
</dbReference>
<evidence type="ECO:0000256" key="2">
    <source>
        <dbReference type="ARBA" id="ARBA00022448"/>
    </source>
</evidence>
<dbReference type="GO" id="GO:0005886">
    <property type="term" value="C:plasma membrane"/>
    <property type="evidence" value="ECO:0007669"/>
    <property type="project" value="UniProtKB-SubCell"/>
</dbReference>
<feature type="transmembrane region" description="Helical" evidence="8">
    <location>
        <begin position="463"/>
        <end position="482"/>
    </location>
</feature>
<keyword evidence="6 8" id="KW-1133">Transmembrane helix</keyword>
<dbReference type="RefSeq" id="WP_395120926.1">
    <property type="nucleotide sequence ID" value="NZ_CP170721.1"/>
</dbReference>
<dbReference type="PANTHER" id="PTHR32063">
    <property type="match status" value="1"/>
</dbReference>
<dbReference type="PRINTS" id="PR00702">
    <property type="entry name" value="ACRIFLAVINRP"/>
</dbReference>
<evidence type="ECO:0000256" key="4">
    <source>
        <dbReference type="ARBA" id="ARBA00022519"/>
    </source>
</evidence>
<evidence type="ECO:0000256" key="7">
    <source>
        <dbReference type="ARBA" id="ARBA00023136"/>
    </source>
</evidence>
<dbReference type="Pfam" id="PF00873">
    <property type="entry name" value="ACR_tran"/>
    <property type="match status" value="1"/>
</dbReference>
<dbReference type="PANTHER" id="PTHR32063:SF30">
    <property type="entry name" value="ACRB_ACRD_ACRF FAMILY PROTEIN"/>
    <property type="match status" value="1"/>
</dbReference>
<name>A0AB74UMV5_9GAMM</name>
<feature type="transmembrane region" description="Helical" evidence="8">
    <location>
        <begin position="861"/>
        <end position="880"/>
    </location>
</feature>
<keyword evidence="2" id="KW-0813">Transport</keyword>
<evidence type="ECO:0000256" key="5">
    <source>
        <dbReference type="ARBA" id="ARBA00022692"/>
    </source>
</evidence>
<proteinExistence type="predicted"/>
<evidence type="ECO:0000256" key="1">
    <source>
        <dbReference type="ARBA" id="ARBA00004429"/>
    </source>
</evidence>
<feature type="transmembrane region" description="Helical" evidence="8">
    <location>
        <begin position="991"/>
        <end position="1016"/>
    </location>
</feature>
<dbReference type="EMBL" id="CP170721">
    <property type="protein sequence ID" value="XIA17956.1"/>
    <property type="molecule type" value="Genomic_DNA"/>
</dbReference>
<feature type="transmembrane region" description="Helical" evidence="8">
    <location>
        <begin position="913"/>
        <end position="939"/>
    </location>
</feature>
<dbReference type="FunFam" id="3.30.70.1430:FF:000001">
    <property type="entry name" value="Efflux pump membrane transporter"/>
    <property type="match status" value="1"/>
</dbReference>
<feature type="transmembrane region" description="Helical" evidence="8">
    <location>
        <begin position="360"/>
        <end position="381"/>
    </location>
</feature>
<dbReference type="InterPro" id="IPR001036">
    <property type="entry name" value="Acrflvin-R"/>
</dbReference>
<feature type="transmembrane region" description="Helical" evidence="8">
    <location>
        <begin position="527"/>
        <end position="547"/>
    </location>
</feature>
<comment type="subcellular location">
    <subcellularLocation>
        <location evidence="1">Cell inner membrane</location>
        <topology evidence="1">Multi-pass membrane protein</topology>
    </subcellularLocation>
</comment>
<keyword evidence="7 8" id="KW-0472">Membrane</keyword>
<sequence length="1038" mass="109940">MNLSAPFIARPVATVLLMATVALAGMVAFPLLPVAPLPQIDAPTIQVTATLAGASAQTMASSVATPLERQLGQIAGVSDMTSFSAMGATSVTVQFDLDRNIDAAAQDVQAAITAAGNNLPRAMTTPPTYKKLNPTDAPILVLAASSDALPLTAVSDAVDNFLARKISQIPGVAQVSLGGAQQPAIRVQADPGRLAAVGLTLEQVRTALVAATTDAAKGAIDTPTTSFAITANDQIIHPQPFEDVVLAYKRGAPIRVRDIGRAVAAAADRNAAAYHNHRPAILLTVYKQPDANVIATVERIQSELPRLVSDIPRAITIDTVLDRTVTIRAAVRDVEFTLVLGVILAVLVVGLFLRNLWATLVPGITIVLSLLGAFAAMWLFGFSLDNLSLMALTLGIGFVIDDAIVVVENIQRHVENGLPPMQAALEGSREIAFTVFSISLSMLAVFVPLLLMGGIVGRLFQEFSLTMMASIMVSMLVSLTLAPMLCSRFMRRGDGLHGRWHDRIEAAFGALLEGYRRTLDGVLRHPATTMGVFLATVASALALAIWIPKGFFPIQDTGLIQGLAEAAQGTSPEEMRRLERQLDAVLLRDPGVAGVASWTGTTGGSGYAQTANTARYLIVLKPLEQRELSATEIIRRLKPHVGAVAGVDLRLKPTQDITTGGRNARGSFQYTLRGADVDELDGWSRQMLAKMRTLPQLTDVASDLQSSAPQLSIHIDRTVAAHFGISPQTIDDTLNDAYGQRQITQYSTQVGTYPLILEVTPDLQGKLASLDRLYVQSPLTGSVVPLSVMTRVDSTKVGPLSVIHQGSFPAVTLSFNLPPGVALGEAVTAIQQAAAAIGMPDGVRGAFEGNAKAFQSSLSNMPWLVLGALVLVYIVLGILYESFIHPLTILSTLPSAGVGALAILWIMHMGLTVIGIVGIILLIGIVKKNGIMLVDFAVAAMRERGLSAVEAAREACLLRFRPILMTTAAAMLVALPLAFGHGVGSELRQPLGYAMLGGLVLSQLLTLYTTPVIFIYMERLRSGLARGSQGHGVVVGSG</sequence>
<dbReference type="Gene3D" id="3.30.70.1320">
    <property type="entry name" value="Multidrug efflux transporter AcrB pore domain like"/>
    <property type="match status" value="1"/>
</dbReference>
<gene>
    <name evidence="9" type="ORF">ACFYG5_15515</name>
</gene>
<dbReference type="SUPFAM" id="SSF82714">
    <property type="entry name" value="Multidrug efflux transporter AcrB TolC docking domain, DN and DC subdomains"/>
    <property type="match status" value="2"/>
</dbReference>
<feature type="transmembrane region" description="Helical" evidence="8">
    <location>
        <begin position="431"/>
        <end position="451"/>
    </location>
</feature>
<dbReference type="Gene3D" id="1.20.1640.10">
    <property type="entry name" value="Multidrug efflux transporter AcrB transmembrane domain"/>
    <property type="match status" value="2"/>
</dbReference>
<evidence type="ECO:0000256" key="8">
    <source>
        <dbReference type="SAM" id="Phobius"/>
    </source>
</evidence>
<feature type="transmembrane region" description="Helical" evidence="8">
    <location>
        <begin position="12"/>
        <end position="32"/>
    </location>
</feature>
<keyword evidence="5 8" id="KW-0812">Transmembrane</keyword>
<dbReference type="InterPro" id="IPR027463">
    <property type="entry name" value="AcrB_DN_DC_subdom"/>
</dbReference>
<evidence type="ECO:0000313" key="9">
    <source>
        <dbReference type="EMBL" id="XIA17956.1"/>
    </source>
</evidence>
<reference evidence="9" key="1">
    <citation type="submission" date="2024-10" db="EMBL/GenBank/DDBJ databases">
        <authorList>
            <person name="Lesea H.P."/>
            <person name="Kuehl J.V."/>
            <person name="Chandonia J.-M."/>
        </authorList>
    </citation>
    <scope>NUCLEOTIDE SEQUENCE</scope>
    <source>
        <strain evidence="9">FW102-FHT14D07</strain>
    </source>
</reference>
<keyword evidence="3" id="KW-1003">Cell membrane</keyword>
<keyword evidence="4" id="KW-0997">Cell inner membrane</keyword>
<organism evidence="9">
    <name type="scientific">Rhodanobacter sp. FW102-FHT14D07</name>
    <dbReference type="NCBI Taxonomy" id="3351462"/>
    <lineage>
        <taxon>Bacteria</taxon>
        <taxon>Pseudomonadati</taxon>
        <taxon>Pseudomonadota</taxon>
        <taxon>Gammaproteobacteria</taxon>
        <taxon>Lysobacterales</taxon>
        <taxon>Rhodanobacteraceae</taxon>
        <taxon>Rhodanobacter</taxon>
    </lineage>
</organism>
<evidence type="ECO:0000256" key="6">
    <source>
        <dbReference type="ARBA" id="ARBA00022989"/>
    </source>
</evidence>
<accession>A0AB74UMV5</accession>
<dbReference type="FunFam" id="1.20.1640.10:FF:000001">
    <property type="entry name" value="Efflux pump membrane transporter"/>
    <property type="match status" value="1"/>
</dbReference>
<feature type="transmembrane region" description="Helical" evidence="8">
    <location>
        <begin position="960"/>
        <end position="979"/>
    </location>
</feature>